<keyword evidence="3" id="KW-1185">Reference proteome</keyword>
<proteinExistence type="predicted"/>
<dbReference type="InterPro" id="IPR012902">
    <property type="entry name" value="N_methyl_site"/>
</dbReference>
<evidence type="ECO:0000256" key="1">
    <source>
        <dbReference type="SAM" id="Phobius"/>
    </source>
</evidence>
<comment type="caution">
    <text evidence="2">The sequence shown here is derived from an EMBL/GenBank/DDBJ whole genome shotgun (WGS) entry which is preliminary data.</text>
</comment>
<name>K6YLE4_9ALTE</name>
<reference evidence="3" key="1">
    <citation type="journal article" date="2014" name="Environ. Microbiol.">
        <title>Comparative genomics of the marine bacterial genus Glaciecola reveals the high degree of genomic diversity and genomic characteristic for cold adaptation.</title>
        <authorList>
            <person name="Qin Q.L."/>
            <person name="Xie B.B."/>
            <person name="Yu Y."/>
            <person name="Shu Y.L."/>
            <person name="Rong J.C."/>
            <person name="Zhang Y.J."/>
            <person name="Zhao D.L."/>
            <person name="Chen X.L."/>
            <person name="Zhang X.Y."/>
            <person name="Chen B."/>
            <person name="Zhou B.C."/>
            <person name="Zhang Y.Z."/>
        </authorList>
    </citation>
    <scope>NUCLEOTIDE SEQUENCE [LARGE SCALE GENOMIC DNA]</scope>
    <source>
        <strain evidence="3">LMG 21857</strain>
    </source>
</reference>
<dbReference type="Proteomes" id="UP000006322">
    <property type="component" value="Unassembled WGS sequence"/>
</dbReference>
<organism evidence="2 3">
    <name type="scientific">Paraglaciecola polaris LMG 21857</name>
    <dbReference type="NCBI Taxonomy" id="1129793"/>
    <lineage>
        <taxon>Bacteria</taxon>
        <taxon>Pseudomonadati</taxon>
        <taxon>Pseudomonadota</taxon>
        <taxon>Gammaproteobacteria</taxon>
        <taxon>Alteromonadales</taxon>
        <taxon>Alteromonadaceae</taxon>
        <taxon>Paraglaciecola</taxon>
    </lineage>
</organism>
<gene>
    <name evidence="2" type="ORF">GPLA_2636</name>
</gene>
<accession>K6YLE4</accession>
<dbReference type="AlphaFoldDB" id="K6YLE4"/>
<keyword evidence="1" id="KW-0472">Membrane</keyword>
<evidence type="ECO:0000313" key="3">
    <source>
        <dbReference type="Proteomes" id="UP000006322"/>
    </source>
</evidence>
<dbReference type="Pfam" id="PF07963">
    <property type="entry name" value="N_methyl"/>
    <property type="match status" value="1"/>
</dbReference>
<evidence type="ECO:0000313" key="2">
    <source>
        <dbReference type="EMBL" id="GAC33534.1"/>
    </source>
</evidence>
<feature type="transmembrane region" description="Helical" evidence="1">
    <location>
        <begin position="7"/>
        <end position="27"/>
    </location>
</feature>
<keyword evidence="1" id="KW-1133">Transmembrane helix</keyword>
<keyword evidence="1" id="KW-0812">Transmembrane</keyword>
<dbReference type="EMBL" id="BAER01000064">
    <property type="protein sequence ID" value="GAC33534.1"/>
    <property type="molecule type" value="Genomic_DNA"/>
</dbReference>
<dbReference type="NCBIfam" id="TIGR02532">
    <property type="entry name" value="IV_pilin_GFxxxE"/>
    <property type="match status" value="1"/>
</dbReference>
<dbReference type="RefSeq" id="WP_007105312.1">
    <property type="nucleotide sequence ID" value="NZ_BAER01000064.1"/>
</dbReference>
<sequence length="554" mass="61966">MKIQSGFSLLEVLIATAIMLFGIAGYVQLQSHYIKLDHTLNLRQQALTLATKKLDDLNSFSVLQRSAGQISYQDISSDTGGLIAAGEISVNLWREQTQTIPFDLHWRVTNMYFVDTDNDDEADTWLPEGNANLPETLPAIAPKKTLLISVSWQDQFGEALEVTLSSQLTPVPFARSAQAANMNLGSDTPLRVIYQPPIDDIDVLHNVSSTQAIQGRAPIIDAVGENITVEIEQTRFEITIPEYEKTNIENQLIVNCNCRLAEPGLGKTPAMTVIESQGLVTKLGQNVIKGRGTAANAQHFQCDQCCNNHHDNPDSVATQNYYRLENGAAHHHYKRLGENSFQEATLAGDEYQEVCRFKQVDGFYHLAADWELLSITEFEIRHLHLENNQNAYTHFIRQRLKAYIQGNGVLPQLGGRDIQLPTGQFQMVGRALYMERLYRQDTEYLNEIIIDGDENWLARVPFYDVNVTLVANWHSSDVQTVNILQQAIQTVENVEQDYYASYQRGVIETLMLGRSRIHASMSGSNSGVVGHSPLSPFEASRTTDGSGIEVNVQP</sequence>
<protein>
    <submittedName>
        <fullName evidence="2">Prepilin-type cleavage/methylation-like</fullName>
    </submittedName>
</protein>
<dbReference type="OrthoDB" id="6019428at2"/>
<dbReference type="STRING" id="1129793.GPLA_2636"/>